<feature type="domain" description="Pyruvate/ketoisovalerate oxidoreductase catalytic" evidence="2">
    <location>
        <begin position="14"/>
        <end position="175"/>
    </location>
</feature>
<dbReference type="STRING" id="1796616.A4V09_11185"/>
<sequence>MEIIMIEFRLHGLGGQGIVTFSHLLSEAALEMELYSQSLPSFGVERRGSSVSASVRINDKPILIHEQCSTPEFLVIMNDSLIQKAIDMGLHKRTKLIVNSNEKRYEQNAITINATQIAIENNLVHDNIPFVNIPMFGAVCKVIQFPREVVEIVLRKNWKGKIAELDVKAALSAYDAI</sequence>
<dbReference type="OrthoDB" id="9794954at2"/>
<organism evidence="3 4">
    <name type="scientific">Blautia pseudococcoides</name>
    <dbReference type="NCBI Taxonomy" id="1796616"/>
    <lineage>
        <taxon>Bacteria</taxon>
        <taxon>Bacillati</taxon>
        <taxon>Bacillota</taxon>
        <taxon>Clostridia</taxon>
        <taxon>Lachnospirales</taxon>
        <taxon>Lachnospiraceae</taxon>
        <taxon>Blautia</taxon>
    </lineage>
</organism>
<proteinExistence type="predicted"/>
<dbReference type="PANTHER" id="PTHR43366">
    <property type="entry name" value="PYRUVATE SYNTHASE SUBUNIT PORC"/>
    <property type="match status" value="1"/>
</dbReference>
<dbReference type="Pfam" id="PF01558">
    <property type="entry name" value="POR"/>
    <property type="match status" value="1"/>
</dbReference>
<dbReference type="InterPro" id="IPR051626">
    <property type="entry name" value="Oxidoreductase_gamma_subunit"/>
</dbReference>
<evidence type="ECO:0000313" key="4">
    <source>
        <dbReference type="Proteomes" id="UP000092574"/>
    </source>
</evidence>
<evidence type="ECO:0000259" key="2">
    <source>
        <dbReference type="Pfam" id="PF01558"/>
    </source>
</evidence>
<accession>A0A1C7I9D0</accession>
<dbReference type="EMBL" id="CP015405">
    <property type="protein sequence ID" value="ANU76280.2"/>
    <property type="molecule type" value="Genomic_DNA"/>
</dbReference>
<dbReference type="InterPro" id="IPR011894">
    <property type="entry name" value="PorC_KorC"/>
</dbReference>
<dbReference type="Proteomes" id="UP000092574">
    <property type="component" value="Chromosome"/>
</dbReference>
<dbReference type="KEGG" id="byl:A4V09_11185"/>
<reference evidence="3" key="1">
    <citation type="submission" date="2017-04" db="EMBL/GenBank/DDBJ databases">
        <title>Complete Genome Sequences of Twelve Strains of a Stable Defined Moderately Diverse Mouse Microbiota 2 (sDMDMm2).</title>
        <authorList>
            <person name="Uchimura Y."/>
            <person name="Wyss M."/>
            <person name="Brugiroux S."/>
            <person name="Limenitakis J.P."/>
            <person name="Stecher B."/>
            <person name="McCoy K.D."/>
            <person name="Macpherson A.J."/>
        </authorList>
    </citation>
    <scope>NUCLEOTIDE SEQUENCE</scope>
    <source>
        <strain evidence="3">YL58</strain>
    </source>
</reference>
<dbReference type="InterPro" id="IPR002869">
    <property type="entry name" value="Pyrv_flavodox_OxRed_cen"/>
</dbReference>
<dbReference type="SUPFAM" id="SSF53323">
    <property type="entry name" value="Pyruvate-ferredoxin oxidoreductase, PFOR, domain III"/>
    <property type="match status" value="1"/>
</dbReference>
<dbReference type="NCBIfam" id="TIGR02175">
    <property type="entry name" value="PorC_KorC"/>
    <property type="match status" value="1"/>
</dbReference>
<name>A0A1C7I9D0_9FIRM</name>
<evidence type="ECO:0000313" key="3">
    <source>
        <dbReference type="EMBL" id="ANU76280.2"/>
    </source>
</evidence>
<dbReference type="Gene3D" id="3.40.920.10">
    <property type="entry name" value="Pyruvate-ferredoxin oxidoreductase, PFOR, domain III"/>
    <property type="match status" value="1"/>
</dbReference>
<dbReference type="InterPro" id="IPR019752">
    <property type="entry name" value="Pyrv/ketoisovalerate_OxRed_cat"/>
</dbReference>
<keyword evidence="4" id="KW-1185">Reference proteome</keyword>
<gene>
    <name evidence="3" type="ORF">A4V09_11185</name>
</gene>
<protein>
    <recommendedName>
        <fullName evidence="2">Pyruvate/ketoisovalerate oxidoreductase catalytic domain-containing protein</fullName>
    </recommendedName>
</protein>
<keyword evidence="1" id="KW-0560">Oxidoreductase</keyword>
<dbReference type="PANTHER" id="PTHR43366:SF1">
    <property type="entry name" value="PYRUVATE SYNTHASE SUBUNIT PORC"/>
    <property type="match status" value="1"/>
</dbReference>
<dbReference type="AlphaFoldDB" id="A0A1C7I9D0"/>
<dbReference type="GO" id="GO:0016625">
    <property type="term" value="F:oxidoreductase activity, acting on the aldehyde or oxo group of donors, iron-sulfur protein as acceptor"/>
    <property type="evidence" value="ECO:0007669"/>
    <property type="project" value="InterPro"/>
</dbReference>
<evidence type="ECO:0000256" key="1">
    <source>
        <dbReference type="ARBA" id="ARBA00023002"/>
    </source>
</evidence>